<evidence type="ECO:0000256" key="1">
    <source>
        <dbReference type="SAM" id="Phobius"/>
    </source>
</evidence>
<gene>
    <name evidence="2" type="ORF">GOP47_0002230</name>
</gene>
<protein>
    <submittedName>
        <fullName evidence="2">Uncharacterized protein</fullName>
    </submittedName>
</protein>
<evidence type="ECO:0000313" key="3">
    <source>
        <dbReference type="Proteomes" id="UP000886520"/>
    </source>
</evidence>
<keyword evidence="3" id="KW-1185">Reference proteome</keyword>
<reference evidence="2" key="1">
    <citation type="submission" date="2021-01" db="EMBL/GenBank/DDBJ databases">
        <title>Adiantum capillus-veneris genome.</title>
        <authorList>
            <person name="Fang Y."/>
            <person name="Liao Q."/>
        </authorList>
    </citation>
    <scope>NUCLEOTIDE SEQUENCE</scope>
    <source>
        <strain evidence="2">H3</strain>
        <tissue evidence="2">Leaf</tissue>
    </source>
</reference>
<accession>A0A9D4VAC0</accession>
<dbReference type="AlphaFoldDB" id="A0A9D4VAC0"/>
<dbReference type="Proteomes" id="UP000886520">
    <property type="component" value="Chromosome 2"/>
</dbReference>
<dbReference type="EMBL" id="JABFUD020000003">
    <property type="protein sequence ID" value="KAI5082487.1"/>
    <property type="molecule type" value="Genomic_DNA"/>
</dbReference>
<proteinExistence type="predicted"/>
<name>A0A9D4VAC0_ADICA</name>
<organism evidence="2 3">
    <name type="scientific">Adiantum capillus-veneris</name>
    <name type="common">Maidenhair fern</name>
    <dbReference type="NCBI Taxonomy" id="13818"/>
    <lineage>
        <taxon>Eukaryota</taxon>
        <taxon>Viridiplantae</taxon>
        <taxon>Streptophyta</taxon>
        <taxon>Embryophyta</taxon>
        <taxon>Tracheophyta</taxon>
        <taxon>Polypodiopsida</taxon>
        <taxon>Polypodiidae</taxon>
        <taxon>Polypodiales</taxon>
        <taxon>Pteridineae</taxon>
        <taxon>Pteridaceae</taxon>
        <taxon>Vittarioideae</taxon>
        <taxon>Adiantum</taxon>
    </lineage>
</organism>
<keyword evidence="1" id="KW-1133">Transmembrane helix</keyword>
<comment type="caution">
    <text evidence="2">The sequence shown here is derived from an EMBL/GenBank/DDBJ whole genome shotgun (WGS) entry which is preliminary data.</text>
</comment>
<keyword evidence="1" id="KW-0472">Membrane</keyword>
<sequence length="111" mass="11934">MVALDISLYGLPLCALKATHSSLLLHSLAHDQFSLVSAMALLPATVLTSVHAALYLAQPRALPDCTCQWSVPLLDVPFNTSPITFEPAPLFRGSLSQLSLSRHLSTCKHPS</sequence>
<keyword evidence="1" id="KW-0812">Transmembrane</keyword>
<feature type="transmembrane region" description="Helical" evidence="1">
    <location>
        <begin position="33"/>
        <end position="56"/>
    </location>
</feature>
<evidence type="ECO:0000313" key="2">
    <source>
        <dbReference type="EMBL" id="KAI5082487.1"/>
    </source>
</evidence>